<sequence>MALAALCGGSEAALAGVDVAPFGTMADGRPIHLYTLSTPGLTVRVTDLGGIITAIETPDRAGRTADIVLGFATADQYRARDNQYFFGVPVGRFANRIAGARVTIDGQSYALAANNGPNTLHSGRPYYHERLWAARPFTRGGRSGVTLELVSPDGDQGFPGRLVLRLRYSVGPDHALRIDYRATTSRPTFVNFTNHSYFNLAGEGSGDVGGQSIQIRADRLAERDAAGLPTGRIVPVTGPYDLRAPRRIGDGIAAIKAQGGSGYDDSYVLADRPFARPRLVAEARDPASGRTLTVLTTEPSLQFYTANSAWGTDAGPSGRVYRRHGGFALETQHLPDSPHHPDFPTTLLRPGQTFRSTTLYRFGVEGG</sequence>
<evidence type="ECO:0000256" key="5">
    <source>
        <dbReference type="ARBA" id="ARBA00014165"/>
    </source>
</evidence>
<dbReference type="InterPro" id="IPR008183">
    <property type="entry name" value="Aldose_1/G6P_1-epimerase"/>
</dbReference>
<proteinExistence type="inferred from homology"/>
<evidence type="ECO:0000256" key="7">
    <source>
        <dbReference type="ARBA" id="ARBA00023277"/>
    </source>
</evidence>
<dbReference type="CDD" id="cd09019">
    <property type="entry name" value="galactose_mutarotase_like"/>
    <property type="match status" value="1"/>
</dbReference>
<dbReference type="Pfam" id="PF01263">
    <property type="entry name" value="Aldose_epim"/>
    <property type="match status" value="1"/>
</dbReference>
<evidence type="ECO:0000313" key="10">
    <source>
        <dbReference type="Proteomes" id="UP001056937"/>
    </source>
</evidence>
<dbReference type="PROSITE" id="PS00545">
    <property type="entry name" value="ALDOSE_1_EPIMERASE"/>
    <property type="match status" value="1"/>
</dbReference>
<dbReference type="RefSeq" id="WP_252168885.1">
    <property type="nucleotide sequence ID" value="NZ_CP084931.1"/>
</dbReference>
<dbReference type="SUPFAM" id="SSF74650">
    <property type="entry name" value="Galactose mutarotase-like"/>
    <property type="match status" value="1"/>
</dbReference>
<comment type="similarity">
    <text evidence="3 8">Belongs to the aldose epimerase family.</text>
</comment>
<comment type="pathway">
    <text evidence="2 8">Carbohydrate metabolism; hexose metabolism.</text>
</comment>
<dbReference type="InterPro" id="IPR014718">
    <property type="entry name" value="GH-type_carb-bd"/>
</dbReference>
<gene>
    <name evidence="9" type="ORF">LHA26_17665</name>
</gene>
<dbReference type="InterPro" id="IPR047215">
    <property type="entry name" value="Galactose_mutarotase-like"/>
</dbReference>
<reference evidence="9" key="1">
    <citation type="journal article" date="2022" name="Toxins">
        <title>Genomic Analysis of Sphingopyxis sp. USTB-05 for Biodegrading Cyanobacterial Hepatotoxins.</title>
        <authorList>
            <person name="Liu C."/>
            <person name="Xu Q."/>
            <person name="Zhao Z."/>
            <person name="Zhang H."/>
            <person name="Liu X."/>
            <person name="Yin C."/>
            <person name="Liu Y."/>
            <person name="Yan H."/>
        </authorList>
    </citation>
    <scope>NUCLEOTIDE SEQUENCE</scope>
    <source>
        <strain evidence="9">NBD5</strain>
    </source>
</reference>
<keyword evidence="7 8" id="KW-0119">Carbohydrate metabolism</keyword>
<accession>A0ABY4XE65</accession>
<evidence type="ECO:0000256" key="2">
    <source>
        <dbReference type="ARBA" id="ARBA00005028"/>
    </source>
</evidence>
<dbReference type="InterPro" id="IPR015443">
    <property type="entry name" value="Aldose_1-epimerase"/>
</dbReference>
<keyword evidence="6 8" id="KW-0413">Isomerase</keyword>
<dbReference type="Proteomes" id="UP001056937">
    <property type="component" value="Chromosome 2"/>
</dbReference>
<keyword evidence="10" id="KW-1185">Reference proteome</keyword>
<evidence type="ECO:0000256" key="3">
    <source>
        <dbReference type="ARBA" id="ARBA00006206"/>
    </source>
</evidence>
<dbReference type="PANTHER" id="PTHR10091">
    <property type="entry name" value="ALDOSE-1-EPIMERASE"/>
    <property type="match status" value="1"/>
</dbReference>
<comment type="catalytic activity">
    <reaction evidence="1 8">
        <text>alpha-D-glucose = beta-D-glucose</text>
        <dbReference type="Rhea" id="RHEA:10264"/>
        <dbReference type="ChEBI" id="CHEBI:15903"/>
        <dbReference type="ChEBI" id="CHEBI:17925"/>
        <dbReference type="EC" id="5.1.3.3"/>
    </reaction>
</comment>
<dbReference type="PIRSF" id="PIRSF005096">
    <property type="entry name" value="GALM"/>
    <property type="match status" value="1"/>
</dbReference>
<evidence type="ECO:0000313" key="9">
    <source>
        <dbReference type="EMBL" id="USI75071.1"/>
    </source>
</evidence>
<dbReference type="InterPro" id="IPR018052">
    <property type="entry name" value="Ald1_epimerase_CS"/>
</dbReference>
<dbReference type="InterPro" id="IPR011013">
    <property type="entry name" value="Gal_mutarotase_sf_dom"/>
</dbReference>
<dbReference type="EC" id="5.1.3.3" evidence="4 8"/>
<organism evidence="9 10">
    <name type="scientific">Sphingomonas morindae</name>
    <dbReference type="NCBI Taxonomy" id="1541170"/>
    <lineage>
        <taxon>Bacteria</taxon>
        <taxon>Pseudomonadati</taxon>
        <taxon>Pseudomonadota</taxon>
        <taxon>Alphaproteobacteria</taxon>
        <taxon>Sphingomonadales</taxon>
        <taxon>Sphingomonadaceae</taxon>
        <taxon>Sphingomonas</taxon>
    </lineage>
</organism>
<dbReference type="Gene3D" id="2.70.98.10">
    <property type="match status" value="1"/>
</dbReference>
<evidence type="ECO:0000256" key="8">
    <source>
        <dbReference type="PIRNR" id="PIRNR005096"/>
    </source>
</evidence>
<name>A0ABY4XE65_9SPHN</name>
<dbReference type="NCBIfam" id="NF008277">
    <property type="entry name" value="PRK11055.1"/>
    <property type="match status" value="1"/>
</dbReference>
<evidence type="ECO:0000256" key="1">
    <source>
        <dbReference type="ARBA" id="ARBA00001614"/>
    </source>
</evidence>
<evidence type="ECO:0000256" key="4">
    <source>
        <dbReference type="ARBA" id="ARBA00013185"/>
    </source>
</evidence>
<dbReference type="EMBL" id="CP084931">
    <property type="protein sequence ID" value="USI75071.1"/>
    <property type="molecule type" value="Genomic_DNA"/>
</dbReference>
<dbReference type="PANTHER" id="PTHR10091:SF0">
    <property type="entry name" value="GALACTOSE MUTAROTASE"/>
    <property type="match status" value="1"/>
</dbReference>
<protein>
    <recommendedName>
        <fullName evidence="5 8">Aldose 1-epimerase</fullName>
        <ecNumber evidence="4 8">5.1.3.3</ecNumber>
    </recommendedName>
</protein>
<evidence type="ECO:0000256" key="6">
    <source>
        <dbReference type="ARBA" id="ARBA00023235"/>
    </source>
</evidence>